<dbReference type="InterPro" id="IPR007627">
    <property type="entry name" value="RNA_pol_sigma70_r2"/>
</dbReference>
<dbReference type="PANTHER" id="PTHR43133">
    <property type="entry name" value="RNA POLYMERASE ECF-TYPE SIGMA FACTO"/>
    <property type="match status" value="1"/>
</dbReference>
<comment type="caution">
    <text evidence="7">The sequence shown here is derived from an EMBL/GenBank/DDBJ whole genome shotgun (WGS) entry which is preliminary data.</text>
</comment>
<evidence type="ECO:0000256" key="3">
    <source>
        <dbReference type="ARBA" id="ARBA00023082"/>
    </source>
</evidence>
<evidence type="ECO:0000313" key="7">
    <source>
        <dbReference type="EMBL" id="MBZ2197385.1"/>
    </source>
</evidence>
<evidence type="ECO:0000256" key="1">
    <source>
        <dbReference type="ARBA" id="ARBA00010641"/>
    </source>
</evidence>
<dbReference type="Pfam" id="PF08281">
    <property type="entry name" value="Sigma70_r4_2"/>
    <property type="match status" value="1"/>
</dbReference>
<dbReference type="Gene3D" id="1.10.1740.10">
    <property type="match status" value="1"/>
</dbReference>
<dbReference type="InterPro" id="IPR014284">
    <property type="entry name" value="RNA_pol_sigma-70_dom"/>
</dbReference>
<comment type="similarity">
    <text evidence="1">Belongs to the sigma-70 factor family. ECF subfamily.</text>
</comment>
<dbReference type="SUPFAM" id="SSF88659">
    <property type="entry name" value="Sigma3 and sigma4 domains of RNA polymerase sigma factors"/>
    <property type="match status" value="1"/>
</dbReference>
<evidence type="ECO:0000313" key="8">
    <source>
        <dbReference type="Proteomes" id="UP000826651"/>
    </source>
</evidence>
<dbReference type="NCBIfam" id="TIGR02937">
    <property type="entry name" value="sigma70-ECF"/>
    <property type="match status" value="1"/>
</dbReference>
<feature type="domain" description="RNA polymerase sigma factor 70 region 4 type 2" evidence="6">
    <location>
        <begin position="105"/>
        <end position="156"/>
    </location>
</feature>
<dbReference type="InterPro" id="IPR036388">
    <property type="entry name" value="WH-like_DNA-bd_sf"/>
</dbReference>
<proteinExistence type="inferred from homology"/>
<dbReference type="InterPro" id="IPR013325">
    <property type="entry name" value="RNA_pol_sigma_r2"/>
</dbReference>
<dbReference type="Pfam" id="PF04542">
    <property type="entry name" value="Sigma70_r2"/>
    <property type="match status" value="1"/>
</dbReference>
<reference evidence="7 8" key="1">
    <citation type="submission" date="2021-04" db="EMBL/GenBank/DDBJ databases">
        <title>Ruania sp. nov., isolated from sandy soil of mangrove forest.</title>
        <authorList>
            <person name="Ge X."/>
            <person name="Huang R."/>
            <person name="Liu W."/>
        </authorList>
    </citation>
    <scope>NUCLEOTIDE SEQUENCE [LARGE SCALE GENOMIC DNA]</scope>
    <source>
        <strain evidence="7 8">N2-46</strain>
    </source>
</reference>
<keyword evidence="3" id="KW-0731">Sigma factor</keyword>
<keyword evidence="8" id="KW-1185">Reference proteome</keyword>
<dbReference type="PANTHER" id="PTHR43133:SF25">
    <property type="entry name" value="RNA POLYMERASE SIGMA FACTOR RFAY-RELATED"/>
    <property type="match status" value="1"/>
</dbReference>
<dbReference type="EMBL" id="JAGSHT010000013">
    <property type="protein sequence ID" value="MBZ2197385.1"/>
    <property type="molecule type" value="Genomic_DNA"/>
</dbReference>
<keyword evidence="2" id="KW-0805">Transcription regulation</keyword>
<evidence type="ECO:0000259" key="5">
    <source>
        <dbReference type="Pfam" id="PF04542"/>
    </source>
</evidence>
<dbReference type="Proteomes" id="UP000826651">
    <property type="component" value="Unassembled WGS sequence"/>
</dbReference>
<organism evidence="7 8">
    <name type="scientific">Occultella gossypii</name>
    <dbReference type="NCBI Taxonomy" id="2800820"/>
    <lineage>
        <taxon>Bacteria</taxon>
        <taxon>Bacillati</taxon>
        <taxon>Actinomycetota</taxon>
        <taxon>Actinomycetes</taxon>
        <taxon>Micrococcales</taxon>
        <taxon>Ruaniaceae</taxon>
        <taxon>Occultella</taxon>
    </lineage>
</organism>
<sequence>MTRASDRLDELLRRNARDLLAYLERRIGPDEATDALSEVMTTAWRRVAVVPDDGLQARLWLFVVARNVVANARRGQRRRSLLVLRVQNAGQAGGATAPHADDGLEVRDAVARLDEDLAEVVRLVHWEGFTLAEVAQVLDTPATTVRSRYARAKQELRAALSASEVLVADF</sequence>
<dbReference type="InterPro" id="IPR013324">
    <property type="entry name" value="RNA_pol_sigma_r3/r4-like"/>
</dbReference>
<dbReference type="SUPFAM" id="SSF88946">
    <property type="entry name" value="Sigma2 domain of RNA polymerase sigma factors"/>
    <property type="match status" value="1"/>
</dbReference>
<dbReference type="CDD" id="cd06171">
    <property type="entry name" value="Sigma70_r4"/>
    <property type="match status" value="1"/>
</dbReference>
<protein>
    <submittedName>
        <fullName evidence="7">Sigma-70 family RNA polymerase sigma factor</fullName>
    </submittedName>
</protein>
<evidence type="ECO:0000256" key="4">
    <source>
        <dbReference type="ARBA" id="ARBA00023163"/>
    </source>
</evidence>
<name>A0ABS7SAM0_9MICO</name>
<gene>
    <name evidence="7" type="ORF">KCQ71_14580</name>
</gene>
<evidence type="ECO:0000256" key="2">
    <source>
        <dbReference type="ARBA" id="ARBA00023015"/>
    </source>
</evidence>
<accession>A0ABS7SAM0</accession>
<feature type="domain" description="RNA polymerase sigma-70 region 2" evidence="5">
    <location>
        <begin position="11"/>
        <end position="79"/>
    </location>
</feature>
<dbReference type="InterPro" id="IPR013249">
    <property type="entry name" value="RNA_pol_sigma70_r4_t2"/>
</dbReference>
<evidence type="ECO:0000259" key="6">
    <source>
        <dbReference type="Pfam" id="PF08281"/>
    </source>
</evidence>
<dbReference type="InterPro" id="IPR039425">
    <property type="entry name" value="RNA_pol_sigma-70-like"/>
</dbReference>
<keyword evidence="4" id="KW-0804">Transcription</keyword>
<dbReference type="Gene3D" id="1.10.10.10">
    <property type="entry name" value="Winged helix-like DNA-binding domain superfamily/Winged helix DNA-binding domain"/>
    <property type="match status" value="1"/>
</dbReference>